<dbReference type="Proteomes" id="UP000187406">
    <property type="component" value="Unassembled WGS sequence"/>
</dbReference>
<dbReference type="STRING" id="3775.A0A1Q3B7L9"/>
<dbReference type="Pfam" id="PF04502">
    <property type="entry name" value="Saf4_Yju2"/>
    <property type="match status" value="1"/>
</dbReference>
<comment type="caution">
    <text evidence="1">The sequence shown here is derived from an EMBL/GenBank/DDBJ whole genome shotgun (WGS) entry which is preliminary data.</text>
</comment>
<name>A0A1Q3B7L9_CEPFO</name>
<dbReference type="InterPro" id="IPR007590">
    <property type="entry name" value="Saf4/Yju2"/>
</dbReference>
<protein>
    <submittedName>
        <fullName evidence="1">DUF572 domain-containing protein</fullName>
    </submittedName>
</protein>
<reference evidence="2" key="1">
    <citation type="submission" date="2016-04" db="EMBL/GenBank/DDBJ databases">
        <title>Cephalotus genome sequencing.</title>
        <authorList>
            <person name="Fukushima K."/>
            <person name="Hasebe M."/>
            <person name="Fang X."/>
        </authorList>
    </citation>
    <scope>NUCLEOTIDE SEQUENCE [LARGE SCALE GENOMIC DNA]</scope>
    <source>
        <strain evidence="2">cv. St1</strain>
    </source>
</reference>
<dbReference type="InParanoid" id="A0A1Q3B7L9"/>
<dbReference type="EMBL" id="BDDD01000318">
    <property type="protein sequence ID" value="GAV63753.1"/>
    <property type="molecule type" value="Genomic_DNA"/>
</dbReference>
<proteinExistence type="predicted"/>
<dbReference type="GO" id="GO:0000398">
    <property type="term" value="P:mRNA splicing, via spliceosome"/>
    <property type="evidence" value="ECO:0007669"/>
    <property type="project" value="InterPro"/>
</dbReference>
<keyword evidence="2" id="KW-1185">Reference proteome</keyword>
<evidence type="ECO:0000313" key="1">
    <source>
        <dbReference type="EMBL" id="GAV63753.1"/>
    </source>
</evidence>
<accession>A0A1Q3B7L9</accession>
<dbReference type="AlphaFoldDB" id="A0A1Q3B7L9"/>
<organism evidence="1 2">
    <name type="scientific">Cephalotus follicularis</name>
    <name type="common">Albany pitcher plant</name>
    <dbReference type="NCBI Taxonomy" id="3775"/>
    <lineage>
        <taxon>Eukaryota</taxon>
        <taxon>Viridiplantae</taxon>
        <taxon>Streptophyta</taxon>
        <taxon>Embryophyta</taxon>
        <taxon>Tracheophyta</taxon>
        <taxon>Spermatophyta</taxon>
        <taxon>Magnoliopsida</taxon>
        <taxon>eudicotyledons</taxon>
        <taxon>Gunneridae</taxon>
        <taxon>Pentapetalae</taxon>
        <taxon>rosids</taxon>
        <taxon>fabids</taxon>
        <taxon>Oxalidales</taxon>
        <taxon>Cephalotaceae</taxon>
        <taxon>Cephalotus</taxon>
    </lineage>
</organism>
<sequence>MKSQEMLHMRMRCNTCGHCMGEGTKFKVCNCDLTSSCLHIIQIYVGIPIFRLYCNSKNCRAEFIIKTDPTGLEKEKKLEKEDEARVKSIKFKVHDDGDLYTTKERLFIQLLVNLLIL</sequence>
<evidence type="ECO:0000313" key="2">
    <source>
        <dbReference type="Proteomes" id="UP000187406"/>
    </source>
</evidence>
<gene>
    <name evidence="1" type="ORF">CFOL_v3_07271</name>
</gene>